<dbReference type="Proteomes" id="UP001193748">
    <property type="component" value="Unassembled WGS sequence"/>
</dbReference>
<dbReference type="RefSeq" id="WP_173710322.1">
    <property type="nucleotide sequence ID" value="NZ_JABSWW010000001.1"/>
</dbReference>
<sequence length="232" mass="26928">MSNTSKGRGEKGSKFWMQTLIEINNGKVLTKEIQKKDNSIGDITWISPLKEEEYTEYKLNSSKIIDKIGINNEDMVFWPEGQPQWDAIGITESNNSEKTTIILIEAKSHLGEMTTSCSATSNDSKILIEKTLKETYANLTQNKEEFDKKIWMKTYYQLGNRLAFLYKLKEKGYNVKLVLLNIVNDPTHEKDKQVPEKKWKEHYEEVFSKMFGNSKEPKDVIILNVEISMKWS</sequence>
<dbReference type="EMBL" id="JABSWW010000001">
    <property type="protein sequence ID" value="NRT87267.1"/>
    <property type="molecule type" value="Genomic_DNA"/>
</dbReference>
<gene>
    <name evidence="1" type="ORF">B0H41_000946</name>
</gene>
<evidence type="ECO:0000313" key="1">
    <source>
        <dbReference type="EMBL" id="NRT87267.1"/>
    </source>
</evidence>
<dbReference type="AlphaFoldDB" id="A0AAX0AWZ5"/>
<reference evidence="1" key="1">
    <citation type="submission" date="2020-05" db="EMBL/GenBank/DDBJ databases">
        <authorList>
            <person name="Brown S."/>
            <person name="Huntemann M."/>
            <person name="Clum A."/>
            <person name="Spunde A."/>
            <person name="Palaniappan K."/>
            <person name="Ritter S."/>
            <person name="Mikhailova N."/>
            <person name="Chen I.-M."/>
            <person name="Stamatis D."/>
            <person name="Reddy T."/>
            <person name="O'Malley R."/>
            <person name="Daum C."/>
            <person name="Shapiro N."/>
            <person name="Ivanova N."/>
            <person name="Kyrpides N."/>
            <person name="Woyke T."/>
        </authorList>
    </citation>
    <scope>NUCLEOTIDE SEQUENCE</scope>
    <source>
        <strain evidence="1">DJ080</strain>
    </source>
</reference>
<proteinExistence type="predicted"/>
<evidence type="ECO:0000313" key="2">
    <source>
        <dbReference type="Proteomes" id="UP001193748"/>
    </source>
</evidence>
<reference evidence="1" key="2">
    <citation type="journal article" date="2022" name="Nat. Biotechnol.">
        <title>Carbon-negative production of acetone and isopropanol by gas fermentation at industrial pilot scale.</title>
        <authorList>
            <person name="Liew F.E."/>
            <person name="Nogle R."/>
            <person name="Abdalla T."/>
            <person name="Rasor B.J."/>
            <person name="Canter C."/>
            <person name="Jensen R.O."/>
            <person name="Wang L."/>
            <person name="Strutz J."/>
            <person name="Chirania P."/>
            <person name="De Tissera S."/>
            <person name="Mueller A.P."/>
            <person name="Ruan Z."/>
            <person name="Gao A."/>
            <person name="Tran L."/>
            <person name="Engle N.L."/>
            <person name="Bromley J.C."/>
            <person name="Daniell J."/>
            <person name="Conrado R."/>
            <person name="Tschaplinski T.J."/>
            <person name="Giannone R.J."/>
            <person name="Hettich R.L."/>
            <person name="Karim A.S."/>
            <person name="Simpson S.D."/>
            <person name="Brown S.D."/>
            <person name="Leang C."/>
            <person name="Jewett M.C."/>
            <person name="Kopke M."/>
        </authorList>
    </citation>
    <scope>NUCLEOTIDE SEQUENCE</scope>
    <source>
        <strain evidence="1">DJ080</strain>
    </source>
</reference>
<comment type="caution">
    <text evidence="1">The sequence shown here is derived from an EMBL/GenBank/DDBJ whole genome shotgun (WGS) entry which is preliminary data.</text>
</comment>
<protein>
    <submittedName>
        <fullName evidence="1">Uncharacterized protein</fullName>
    </submittedName>
</protein>
<accession>A0AAX0AWZ5</accession>
<name>A0AAX0AWZ5_CLOBE</name>
<organism evidence="1 2">
    <name type="scientific">Clostridium beijerinckii</name>
    <name type="common">Clostridium MP</name>
    <dbReference type="NCBI Taxonomy" id="1520"/>
    <lineage>
        <taxon>Bacteria</taxon>
        <taxon>Bacillati</taxon>
        <taxon>Bacillota</taxon>
        <taxon>Clostridia</taxon>
        <taxon>Eubacteriales</taxon>
        <taxon>Clostridiaceae</taxon>
        <taxon>Clostridium</taxon>
    </lineage>
</organism>